<feature type="transmembrane region" description="Helical" evidence="1">
    <location>
        <begin position="233"/>
        <end position="251"/>
    </location>
</feature>
<dbReference type="STRING" id="1121117.SAMN02745977_01715"/>
<dbReference type="EMBL" id="FOCW01000004">
    <property type="protein sequence ID" value="SEN65992.1"/>
    <property type="molecule type" value="Genomic_DNA"/>
</dbReference>
<feature type="transmembrane region" description="Helical" evidence="1">
    <location>
        <begin position="63"/>
        <end position="88"/>
    </location>
</feature>
<organism evidence="3 4">
    <name type="scientific">Brachymonas denitrificans DSM 15123</name>
    <dbReference type="NCBI Taxonomy" id="1121117"/>
    <lineage>
        <taxon>Bacteria</taxon>
        <taxon>Pseudomonadati</taxon>
        <taxon>Pseudomonadota</taxon>
        <taxon>Betaproteobacteria</taxon>
        <taxon>Burkholderiales</taxon>
        <taxon>Comamonadaceae</taxon>
        <taxon>Brachymonas</taxon>
    </lineage>
</organism>
<feature type="transmembrane region" description="Helical" evidence="1">
    <location>
        <begin position="100"/>
        <end position="120"/>
    </location>
</feature>
<dbReference type="Pfam" id="PF04892">
    <property type="entry name" value="VanZ"/>
    <property type="match status" value="1"/>
</dbReference>
<keyword evidence="1" id="KW-1133">Transmembrane helix</keyword>
<feature type="transmembrane region" description="Helical" evidence="1">
    <location>
        <begin position="169"/>
        <end position="187"/>
    </location>
</feature>
<evidence type="ECO:0000313" key="3">
    <source>
        <dbReference type="EMBL" id="SEN65992.1"/>
    </source>
</evidence>
<name>A0A1H8ICU2_9BURK</name>
<dbReference type="OrthoDB" id="9780818at2"/>
<feature type="transmembrane region" description="Helical" evidence="1">
    <location>
        <begin position="258"/>
        <end position="280"/>
    </location>
</feature>
<feature type="transmembrane region" description="Helical" evidence="1">
    <location>
        <begin position="317"/>
        <end position="340"/>
    </location>
</feature>
<feature type="transmembrane region" description="Helical" evidence="1">
    <location>
        <begin position="21"/>
        <end position="43"/>
    </location>
</feature>
<protein>
    <submittedName>
        <fullName evidence="3">VanZ like family protein</fullName>
    </submittedName>
</protein>
<evidence type="ECO:0000256" key="1">
    <source>
        <dbReference type="SAM" id="Phobius"/>
    </source>
</evidence>
<keyword evidence="4" id="KW-1185">Reference proteome</keyword>
<dbReference type="Proteomes" id="UP000199531">
    <property type="component" value="Unassembled WGS sequence"/>
</dbReference>
<proteinExistence type="predicted"/>
<keyword evidence="1" id="KW-0812">Transmembrane</keyword>
<dbReference type="RefSeq" id="WP_091816665.1">
    <property type="nucleotide sequence ID" value="NZ_FOCW01000004.1"/>
</dbReference>
<evidence type="ECO:0000259" key="2">
    <source>
        <dbReference type="Pfam" id="PF04892"/>
    </source>
</evidence>
<evidence type="ECO:0000313" key="4">
    <source>
        <dbReference type="Proteomes" id="UP000199531"/>
    </source>
</evidence>
<sequence>MAPSSPPSHDRAAHPQPPASSTAWPLAAAWLALIVYASLFPFRGWHDSGVACWDFLTAPLPHYWTWFDIIGNVLAYLPLGFLLTLGLLRDGQGPWRRWSVPLVLGAAILLSLLMESVQCWLPNRIQSNLDTLLNASGALIGALAARGIDRLGAVGRWSALRARWFTPDARGALVLLVLWPCALLYPLEVPFGLGQVLERVELWLAGWLTGTPFLEWLPLRAIEFQPMLPGVELMVMVLGLWIPALLAYAIIPSRRLRAVALISCLLAGLGATLLSQQLAFGPELAADLPPTLLERAIPMAFVLGLLSLWLPRRVLWLLALLALIAQLHVVNDAAVSVYYRWAVENWMQRRFIRLYGLTQWLGWAWPYAALAYVMIRLVQRPAPIPAGTAVHGA</sequence>
<gene>
    <name evidence="3" type="ORF">SAMN02745977_01715</name>
</gene>
<dbReference type="AlphaFoldDB" id="A0A1H8ICU2"/>
<dbReference type="InterPro" id="IPR006976">
    <property type="entry name" value="VanZ-like"/>
</dbReference>
<keyword evidence="1" id="KW-0472">Membrane</keyword>
<feature type="domain" description="VanZ-like" evidence="2">
    <location>
        <begin position="35"/>
        <end position="146"/>
    </location>
</feature>
<feature type="transmembrane region" description="Helical" evidence="1">
    <location>
        <begin position="360"/>
        <end position="378"/>
    </location>
</feature>
<accession>A0A1H8ICU2</accession>
<reference evidence="3 4" key="1">
    <citation type="submission" date="2016-10" db="EMBL/GenBank/DDBJ databases">
        <authorList>
            <person name="de Groot N.N."/>
        </authorList>
    </citation>
    <scope>NUCLEOTIDE SEQUENCE [LARGE SCALE GENOMIC DNA]</scope>
    <source>
        <strain evidence="3 4">DSM 15123</strain>
    </source>
</reference>